<protein>
    <submittedName>
        <fullName evidence="1">Putative ATP-dependent DNA helicase recG C-terminal</fullName>
    </submittedName>
</protein>
<dbReference type="Pfam" id="PF13749">
    <property type="entry name" value="HATPase_c_4"/>
    <property type="match status" value="1"/>
</dbReference>
<organism evidence="1 2">
    <name type="scientific">Alkalispirochaeta americana</name>
    <dbReference type="NCBI Taxonomy" id="159291"/>
    <lineage>
        <taxon>Bacteria</taxon>
        <taxon>Pseudomonadati</taxon>
        <taxon>Spirochaetota</taxon>
        <taxon>Spirochaetia</taxon>
        <taxon>Spirochaetales</taxon>
        <taxon>Spirochaetaceae</taxon>
        <taxon>Alkalispirochaeta</taxon>
    </lineage>
</organism>
<keyword evidence="2" id="KW-1185">Reference proteome</keyword>
<dbReference type="OrthoDB" id="9813719at2"/>
<dbReference type="AlphaFoldDB" id="A0A1N6VXL9"/>
<name>A0A1N6VXL9_9SPIO</name>
<dbReference type="PANTHER" id="PTHR30595:SF6">
    <property type="entry name" value="SCHLAFEN ALBA-2 DOMAIN-CONTAINING PROTEIN"/>
    <property type="match status" value="1"/>
</dbReference>
<keyword evidence="1" id="KW-0067">ATP-binding</keyword>
<accession>A0A1N6VXL9</accession>
<evidence type="ECO:0000313" key="2">
    <source>
        <dbReference type="Proteomes" id="UP000186400"/>
    </source>
</evidence>
<dbReference type="GO" id="GO:0004386">
    <property type="term" value="F:helicase activity"/>
    <property type="evidence" value="ECO:0007669"/>
    <property type="project" value="UniProtKB-KW"/>
</dbReference>
<sequence>MRVFAIKAPNRIERPQFSMNAVFEAVVNAVALSMAHRDYSIYGSRIRLHLLSDRLEIFSPGAISNSMTIESISERQSAWNELISSLLARCPINGDD</sequence>
<dbReference type="Gene3D" id="3.30.565.60">
    <property type="match status" value="1"/>
</dbReference>
<reference evidence="1 2" key="1">
    <citation type="submission" date="2017-01" db="EMBL/GenBank/DDBJ databases">
        <authorList>
            <person name="Mah S.A."/>
            <person name="Swanson W.J."/>
            <person name="Moy G.W."/>
            <person name="Vacquier V.D."/>
        </authorList>
    </citation>
    <scope>NUCLEOTIDE SEQUENCE [LARGE SCALE GENOMIC DNA]</scope>
    <source>
        <strain evidence="1 2">ASpG1</strain>
    </source>
</reference>
<dbReference type="PANTHER" id="PTHR30595">
    <property type="entry name" value="GLPR-RELATED TRANSCRIPTIONAL REPRESSOR"/>
    <property type="match status" value="1"/>
</dbReference>
<dbReference type="InterPro" id="IPR038475">
    <property type="entry name" value="RecG_C_sf"/>
</dbReference>
<dbReference type="RefSeq" id="WP_076489499.1">
    <property type="nucleotide sequence ID" value="NZ_FTMS01000016.1"/>
</dbReference>
<proteinExistence type="predicted"/>
<keyword evidence="1" id="KW-0378">Hydrolase</keyword>
<dbReference type="Proteomes" id="UP000186400">
    <property type="component" value="Unassembled WGS sequence"/>
</dbReference>
<dbReference type="EMBL" id="FTMS01000016">
    <property type="protein sequence ID" value="SIQ82584.1"/>
    <property type="molecule type" value="Genomic_DNA"/>
</dbReference>
<keyword evidence="1" id="KW-0547">Nucleotide-binding</keyword>
<dbReference type="STRING" id="159291.SAMN05920897_11615"/>
<keyword evidence="1" id="KW-0347">Helicase</keyword>
<evidence type="ECO:0000313" key="1">
    <source>
        <dbReference type="EMBL" id="SIQ82584.1"/>
    </source>
</evidence>
<gene>
    <name evidence="1" type="ORF">SAMN05920897_11615</name>
</gene>